<proteinExistence type="predicted"/>
<dbReference type="InterPro" id="IPR007835">
    <property type="entry name" value="MOFRL"/>
</dbReference>
<dbReference type="InterPro" id="IPR025286">
    <property type="entry name" value="MOFRL_assoc_dom"/>
</dbReference>
<dbReference type="InterPro" id="IPR039760">
    <property type="entry name" value="MOFRL_protein"/>
</dbReference>
<dbReference type="Gene3D" id="3.40.1480.10">
    <property type="entry name" value="MOFRL domain"/>
    <property type="match status" value="1"/>
</dbReference>
<evidence type="ECO:0000259" key="1">
    <source>
        <dbReference type="Pfam" id="PF05161"/>
    </source>
</evidence>
<dbReference type="GO" id="GO:0043798">
    <property type="term" value="F:glycerate 2-kinase activity"/>
    <property type="evidence" value="ECO:0007669"/>
    <property type="project" value="UniProtKB-EC"/>
</dbReference>
<dbReference type="SUPFAM" id="SSF82544">
    <property type="entry name" value="GckA/TtuD-like"/>
    <property type="match status" value="1"/>
</dbReference>
<dbReference type="GO" id="GO:0008887">
    <property type="term" value="F:glycerate kinase activity"/>
    <property type="evidence" value="ECO:0007669"/>
    <property type="project" value="InterPro"/>
</dbReference>
<dbReference type="EMBL" id="VSSQ01010475">
    <property type="protein sequence ID" value="MPM44437.1"/>
    <property type="molecule type" value="Genomic_DNA"/>
</dbReference>
<evidence type="ECO:0000313" key="3">
    <source>
        <dbReference type="EMBL" id="MPM44437.1"/>
    </source>
</evidence>
<dbReference type="GO" id="GO:0005737">
    <property type="term" value="C:cytoplasm"/>
    <property type="evidence" value="ECO:0007669"/>
    <property type="project" value="TreeGrafter"/>
</dbReference>
<comment type="caution">
    <text evidence="3">The sequence shown here is derived from an EMBL/GenBank/DDBJ whole genome shotgun (WGS) entry which is preliminary data.</text>
</comment>
<accession>A0A644ZUJ4</accession>
<dbReference type="PANTHER" id="PTHR12227:SF0">
    <property type="entry name" value="GLYCERATE KINASE"/>
    <property type="match status" value="1"/>
</dbReference>
<dbReference type="PANTHER" id="PTHR12227">
    <property type="entry name" value="GLYCERATE KINASE"/>
    <property type="match status" value="1"/>
</dbReference>
<gene>
    <name evidence="3" type="ORF">SDC9_91115</name>
</gene>
<sequence length="466" mass="50252">MTEKIRNVEELLSVGDVASRRIVLDVTERVLQKLDSYRRVHSLMRLEGNTLHVGARCWDLGKKKNIYMFGAGKACNHMARAASEILGDRLTKGVIIVKIPEAGDRYVNTEVFVGGHPLPNEEGMRGCLRMLELVDASGPDDLFIILLSGGSTALMGCPIEGVTLEDEQAARDVMLKSGMRVMDINTVAGHCARINRGRLGQCIAAKGGEIISLNIWDAVGWPDIEDYSEPVEMRGTPVGPDKSTFEDIRQIIEENGLAGRLPQNIYNYLMNGTPEQETPKSIKGATYYMLNVLQDSCKYAEETALELGIPYVTLTTSIEGESKDAGMLLATVAHEMQKTGRPLRPPMLIFSAGETTTAIPDGFEGAGHGGPSQELTAGFAIVARDVPGACMLSIDSEGSDGTTVMAGGLTDSTTWGRALSAGINLKEALRTHATYEALAPLHDCVFTGNTGTNLCDFNVLYVPVKG</sequence>
<keyword evidence="3" id="KW-0418">Kinase</keyword>
<dbReference type="Pfam" id="PF05161">
    <property type="entry name" value="MOFRL"/>
    <property type="match status" value="1"/>
</dbReference>
<dbReference type="EC" id="2.7.1.165" evidence="3"/>
<dbReference type="InterPro" id="IPR038614">
    <property type="entry name" value="GK_N_sf"/>
</dbReference>
<dbReference type="Gene3D" id="3.40.50.10180">
    <property type="entry name" value="Glycerate kinase, MOFRL-like N-terminal domain"/>
    <property type="match status" value="1"/>
</dbReference>
<dbReference type="Pfam" id="PF13660">
    <property type="entry name" value="DUF4147"/>
    <property type="match status" value="1"/>
</dbReference>
<reference evidence="3" key="1">
    <citation type="submission" date="2019-08" db="EMBL/GenBank/DDBJ databases">
        <authorList>
            <person name="Kucharzyk K."/>
            <person name="Murdoch R.W."/>
            <person name="Higgins S."/>
            <person name="Loffler F."/>
        </authorList>
    </citation>
    <scope>NUCLEOTIDE SEQUENCE</scope>
</reference>
<dbReference type="InterPro" id="IPR037035">
    <property type="entry name" value="GK-like_C_sf"/>
</dbReference>
<evidence type="ECO:0000259" key="2">
    <source>
        <dbReference type="Pfam" id="PF13660"/>
    </source>
</evidence>
<protein>
    <submittedName>
        <fullName evidence="3">D-glycerate 2-kinase</fullName>
        <ecNumber evidence="3">2.7.1.165</ecNumber>
    </submittedName>
</protein>
<organism evidence="3">
    <name type="scientific">bioreactor metagenome</name>
    <dbReference type="NCBI Taxonomy" id="1076179"/>
    <lineage>
        <taxon>unclassified sequences</taxon>
        <taxon>metagenomes</taxon>
        <taxon>ecological metagenomes</taxon>
    </lineage>
</organism>
<feature type="domain" description="MOFRL" evidence="1">
    <location>
        <begin position="348"/>
        <end position="456"/>
    </location>
</feature>
<keyword evidence="3" id="KW-0808">Transferase</keyword>
<dbReference type="AlphaFoldDB" id="A0A644ZUJ4"/>
<feature type="domain" description="MOFRL-associated" evidence="2">
    <location>
        <begin position="25"/>
        <end position="269"/>
    </location>
</feature>
<name>A0A644ZUJ4_9ZZZZ</name>